<evidence type="ECO:0000256" key="1">
    <source>
        <dbReference type="SAM" id="MobiDB-lite"/>
    </source>
</evidence>
<dbReference type="EMBL" id="BDIP01007671">
    <property type="protein sequence ID" value="GCA64562.1"/>
    <property type="molecule type" value="Genomic_DNA"/>
</dbReference>
<name>A0A391PAW1_9EUKA</name>
<accession>A0A391PAW1</accession>
<comment type="caution">
    <text evidence="2">The sequence shown here is derived from an EMBL/GenBank/DDBJ whole genome shotgun (WGS) entry which is preliminary data.</text>
</comment>
<evidence type="ECO:0000313" key="3">
    <source>
        <dbReference type="Proteomes" id="UP000265618"/>
    </source>
</evidence>
<proteinExistence type="predicted"/>
<evidence type="ECO:0000313" key="2">
    <source>
        <dbReference type="EMBL" id="GCA64562.1"/>
    </source>
</evidence>
<gene>
    <name evidence="2" type="ORF">KIPB_014656</name>
</gene>
<sequence length="228" mass="24431">MADSNHPHHANTRWKGWELSAIYSRALKCKTLTPIGKCKNTVAKKAAAILAWIEALPAGEDAFRTLMISIQSRQGITPTQTPTQTPTPNVPVQRPQTQEGATLAPSASGLPAPTQEGTPPQPQDDAALNSVALGTTTQQQDTGVTSPDASATTPTDCDRPPTIGSAYIPDYQEATVIDVLKDTSSRACTMEELTVAPITALAQDPKNRKPSKKGPVEIEKRIRKECRL</sequence>
<dbReference type="Proteomes" id="UP000265618">
    <property type="component" value="Unassembled WGS sequence"/>
</dbReference>
<feature type="compositionally biased region" description="Basic and acidic residues" evidence="1">
    <location>
        <begin position="214"/>
        <end position="228"/>
    </location>
</feature>
<feature type="compositionally biased region" description="Low complexity" evidence="1">
    <location>
        <begin position="77"/>
        <end position="98"/>
    </location>
</feature>
<feature type="non-terminal residue" evidence="2">
    <location>
        <position position="228"/>
    </location>
</feature>
<dbReference type="AlphaFoldDB" id="A0A391PAW1"/>
<reference evidence="2 3" key="1">
    <citation type="journal article" date="2018" name="PLoS ONE">
        <title>The draft genome of Kipferlia bialata reveals reductive genome evolution in fornicate parasites.</title>
        <authorList>
            <person name="Tanifuji G."/>
            <person name="Takabayashi S."/>
            <person name="Kume K."/>
            <person name="Takagi M."/>
            <person name="Nakayama T."/>
            <person name="Kamikawa R."/>
            <person name="Inagaki Y."/>
            <person name="Hashimoto T."/>
        </authorList>
    </citation>
    <scope>NUCLEOTIDE SEQUENCE [LARGE SCALE GENOMIC DNA]</scope>
    <source>
        <strain evidence="2">NY0173</strain>
    </source>
</reference>
<organism evidence="2 3">
    <name type="scientific">Kipferlia bialata</name>
    <dbReference type="NCBI Taxonomy" id="797122"/>
    <lineage>
        <taxon>Eukaryota</taxon>
        <taxon>Metamonada</taxon>
        <taxon>Carpediemonas-like organisms</taxon>
        <taxon>Kipferlia</taxon>
    </lineage>
</organism>
<protein>
    <submittedName>
        <fullName evidence="2">Uncharacterized protein</fullName>
    </submittedName>
</protein>
<feature type="region of interest" description="Disordered" evidence="1">
    <location>
        <begin position="75"/>
        <end position="164"/>
    </location>
</feature>
<feature type="region of interest" description="Disordered" evidence="1">
    <location>
        <begin position="201"/>
        <end position="228"/>
    </location>
</feature>
<keyword evidence="3" id="KW-1185">Reference proteome</keyword>
<feature type="compositionally biased region" description="Polar residues" evidence="1">
    <location>
        <begin position="141"/>
        <end position="155"/>
    </location>
</feature>